<dbReference type="OrthoDB" id="2354098at2"/>
<dbReference type="STRING" id="930128.SAMN05192532_105174"/>
<dbReference type="RefSeq" id="WP_091662215.1">
    <property type="nucleotide sequence ID" value="NZ_FONT01000005.1"/>
</dbReference>
<name>A0A1I2E9X7_9BACI</name>
<proteinExistence type="predicted"/>
<protein>
    <submittedName>
        <fullName evidence="1">NETI protein</fullName>
    </submittedName>
</protein>
<keyword evidence="2" id="KW-1185">Reference proteome</keyword>
<sequence>MKKQKKKKFEVEENETIAHCLERIAKEGYIPVRRKEEPVFKEVRKNGKIEHIPVKQRIVFEAKAK</sequence>
<dbReference type="EMBL" id="FONT01000005">
    <property type="protein sequence ID" value="SFE89060.1"/>
    <property type="molecule type" value="Genomic_DNA"/>
</dbReference>
<evidence type="ECO:0000313" key="1">
    <source>
        <dbReference type="EMBL" id="SFE89060.1"/>
    </source>
</evidence>
<dbReference type="Pfam" id="PF14044">
    <property type="entry name" value="NETI"/>
    <property type="match status" value="1"/>
</dbReference>
<reference evidence="1 2" key="1">
    <citation type="submission" date="2016-10" db="EMBL/GenBank/DDBJ databases">
        <authorList>
            <person name="de Groot N.N."/>
        </authorList>
    </citation>
    <scope>NUCLEOTIDE SEQUENCE [LARGE SCALE GENOMIC DNA]</scope>
    <source>
        <strain evidence="1 2">DSM 23995</strain>
    </source>
</reference>
<dbReference type="Proteomes" id="UP000199516">
    <property type="component" value="Unassembled WGS sequence"/>
</dbReference>
<dbReference type="AlphaFoldDB" id="A0A1I2E9X7"/>
<organism evidence="1 2">
    <name type="scientific">Alteribacillus iranensis</name>
    <dbReference type="NCBI Taxonomy" id="930128"/>
    <lineage>
        <taxon>Bacteria</taxon>
        <taxon>Bacillati</taxon>
        <taxon>Bacillota</taxon>
        <taxon>Bacilli</taxon>
        <taxon>Bacillales</taxon>
        <taxon>Bacillaceae</taxon>
        <taxon>Alteribacillus</taxon>
    </lineage>
</organism>
<evidence type="ECO:0000313" key="2">
    <source>
        <dbReference type="Proteomes" id="UP000199516"/>
    </source>
</evidence>
<accession>A0A1I2E9X7</accession>
<dbReference type="InterPro" id="IPR025930">
    <property type="entry name" value="NETI"/>
</dbReference>
<gene>
    <name evidence="1" type="ORF">SAMN05192532_105174</name>
</gene>